<dbReference type="InterPro" id="IPR006501">
    <property type="entry name" value="Pectinesterase_inhib_dom"/>
</dbReference>
<comment type="similarity">
    <text evidence="2">Belongs to the PMEI family.</text>
</comment>
<reference evidence="5" key="1">
    <citation type="submission" date="2021-01" db="EMBL/GenBank/DDBJ databases">
        <authorList>
            <consortium name="Genoscope - CEA"/>
            <person name="William W."/>
        </authorList>
    </citation>
    <scope>NUCLEOTIDE SEQUENCE</scope>
</reference>
<dbReference type="SMART" id="SM00856">
    <property type="entry name" value="PMEI"/>
    <property type="match status" value="1"/>
</dbReference>
<dbReference type="AlphaFoldDB" id="A0A816P058"/>
<name>A0A816P058_BRANA</name>
<gene>
    <name evidence="5" type="ORF">DARMORV10_A09P26930.1</name>
</gene>
<evidence type="ECO:0000313" key="5">
    <source>
        <dbReference type="EMBL" id="CAF2042707.1"/>
    </source>
</evidence>
<dbReference type="Pfam" id="PF04043">
    <property type="entry name" value="PMEI"/>
    <property type="match status" value="1"/>
</dbReference>
<accession>A0A816P058</accession>
<evidence type="ECO:0000259" key="4">
    <source>
        <dbReference type="SMART" id="SM00856"/>
    </source>
</evidence>
<dbReference type="Proteomes" id="UP001295469">
    <property type="component" value="Chromosome A09"/>
</dbReference>
<dbReference type="NCBIfam" id="TIGR01614">
    <property type="entry name" value="PME_inhib"/>
    <property type="match status" value="1"/>
</dbReference>
<dbReference type="GO" id="GO:0046910">
    <property type="term" value="F:pectinesterase inhibitor activity"/>
    <property type="evidence" value="ECO:0007669"/>
    <property type="project" value="UniProtKB-ARBA"/>
</dbReference>
<dbReference type="InterPro" id="IPR035513">
    <property type="entry name" value="Invertase/methylesterase_inhib"/>
</dbReference>
<feature type="domain" description="Pectinesterase inhibitor" evidence="4">
    <location>
        <begin position="49"/>
        <end position="210"/>
    </location>
</feature>
<feature type="chain" id="PRO_5032919149" evidence="3">
    <location>
        <begin position="40"/>
        <end position="218"/>
    </location>
</feature>
<dbReference type="PANTHER" id="PTHR31080">
    <property type="entry name" value="PECTINESTERASE INHIBITOR-LIKE"/>
    <property type="match status" value="1"/>
</dbReference>
<organism evidence="5">
    <name type="scientific">Brassica napus</name>
    <name type="common">Rape</name>
    <dbReference type="NCBI Taxonomy" id="3708"/>
    <lineage>
        <taxon>Eukaryota</taxon>
        <taxon>Viridiplantae</taxon>
        <taxon>Streptophyta</taxon>
        <taxon>Embryophyta</taxon>
        <taxon>Tracheophyta</taxon>
        <taxon>Spermatophyta</taxon>
        <taxon>Magnoliopsida</taxon>
        <taxon>eudicotyledons</taxon>
        <taxon>Gunneridae</taxon>
        <taxon>Pentapetalae</taxon>
        <taxon>rosids</taxon>
        <taxon>malvids</taxon>
        <taxon>Brassicales</taxon>
        <taxon>Brassicaceae</taxon>
        <taxon>Brassiceae</taxon>
        <taxon>Brassica</taxon>
    </lineage>
</organism>
<feature type="signal peptide" evidence="3">
    <location>
        <begin position="1"/>
        <end position="39"/>
    </location>
</feature>
<sequence>MPSKLSLKHSTTQTMEPKLTHLCYCLLLFLPLLSQSTIANPSSSPNPNQSINFIVSSCRTTRYPKLCIKCLAAFASKIHHNENRLARTALAVTLVRVRSTTVYVAKLTRARRIKRREYLAVKDCVENLGDGLGMLVQSMREMKKVGRSGRSRDEFLWRLSNVETWVSAALTDETTCLDGFDGKVMDGVVKSAIRRRVVHVARVTSNALALVNRFAARH</sequence>
<dbReference type="OrthoDB" id="1430376at2759"/>
<keyword evidence="1 3" id="KW-0732">Signal</keyword>
<protein>
    <submittedName>
        <fullName evidence="5">(rape) hypothetical protein</fullName>
    </submittedName>
</protein>
<evidence type="ECO:0000256" key="3">
    <source>
        <dbReference type="SAM" id="SignalP"/>
    </source>
</evidence>
<evidence type="ECO:0000256" key="2">
    <source>
        <dbReference type="ARBA" id="ARBA00038471"/>
    </source>
</evidence>
<dbReference type="SUPFAM" id="SSF101148">
    <property type="entry name" value="Plant invertase/pectin methylesterase inhibitor"/>
    <property type="match status" value="1"/>
</dbReference>
<dbReference type="CDD" id="cd15798">
    <property type="entry name" value="PMEI-like_3"/>
    <property type="match status" value="1"/>
</dbReference>
<dbReference type="PANTHER" id="PTHR31080:SF236">
    <property type="entry name" value="PECTINESTERASE INHIBITOR DOMAIN-CONTAINING PROTEIN"/>
    <property type="match status" value="1"/>
</dbReference>
<dbReference type="InterPro" id="IPR051955">
    <property type="entry name" value="PME_Inhibitor"/>
</dbReference>
<proteinExistence type="inferred from homology"/>
<evidence type="ECO:0000256" key="1">
    <source>
        <dbReference type="ARBA" id="ARBA00022729"/>
    </source>
</evidence>
<dbReference type="EMBL" id="HG994363">
    <property type="protein sequence ID" value="CAF2042707.1"/>
    <property type="molecule type" value="Genomic_DNA"/>
</dbReference>
<dbReference type="FunFam" id="1.20.140.40:FF:000005">
    <property type="entry name" value="Pectin methylesterase inhibitor 1"/>
    <property type="match status" value="1"/>
</dbReference>
<dbReference type="KEGG" id="bna:106404737"/>
<dbReference type="Gene3D" id="1.20.140.40">
    <property type="entry name" value="Invertase/pectin methylesterase inhibitor family protein"/>
    <property type="match status" value="1"/>
</dbReference>